<evidence type="ECO:0000313" key="1">
    <source>
        <dbReference type="EMBL" id="PUB18578.1"/>
    </source>
</evidence>
<proteinExistence type="predicted"/>
<comment type="caution">
    <text evidence="1">The sequence shown here is derived from an EMBL/GenBank/DDBJ whole genome shotgun (WGS) entry which is preliminary data.</text>
</comment>
<organism evidence="1 2">
    <name type="scientific">Yoonia sediminilitoris</name>
    <dbReference type="NCBI Taxonomy" id="1286148"/>
    <lineage>
        <taxon>Bacteria</taxon>
        <taxon>Pseudomonadati</taxon>
        <taxon>Pseudomonadota</taxon>
        <taxon>Alphaproteobacteria</taxon>
        <taxon>Rhodobacterales</taxon>
        <taxon>Paracoccaceae</taxon>
        <taxon>Yoonia</taxon>
    </lineage>
</organism>
<dbReference type="AlphaFoldDB" id="A0A2T6KPW1"/>
<reference evidence="1 2" key="1">
    <citation type="submission" date="2018-04" db="EMBL/GenBank/DDBJ databases">
        <title>Genomic Encyclopedia of Archaeal and Bacterial Type Strains, Phase II (KMG-II): from individual species to whole genera.</title>
        <authorList>
            <person name="Goeker M."/>
        </authorList>
    </citation>
    <scope>NUCLEOTIDE SEQUENCE [LARGE SCALE GENOMIC DNA]</scope>
    <source>
        <strain evidence="1 2">DSM 29955</strain>
    </source>
</reference>
<dbReference type="InterPro" id="IPR054233">
    <property type="entry name" value="DUF6958"/>
</dbReference>
<keyword evidence="2" id="KW-1185">Reference proteome</keyword>
<evidence type="ECO:0000313" key="2">
    <source>
        <dbReference type="Proteomes" id="UP000244523"/>
    </source>
</evidence>
<dbReference type="OrthoDB" id="7856862at2"/>
<sequence length="96" mass="10549">MTEKIEVENINTPGKITRVDRAKYEAMKSAMLATLPKSAPGMTAKESKDAAKAHLPEALFPGGATSGWWQKCVQLDLEAKGVIVRENSKPLRFHQV</sequence>
<protein>
    <submittedName>
        <fullName evidence="1">Uncharacterized protein</fullName>
    </submittedName>
</protein>
<dbReference type="Pfam" id="PF22278">
    <property type="entry name" value="DUF6958"/>
    <property type="match status" value="1"/>
</dbReference>
<dbReference type="Proteomes" id="UP000244523">
    <property type="component" value="Unassembled WGS sequence"/>
</dbReference>
<accession>A0A2T6KPW1</accession>
<dbReference type="RefSeq" id="WP_108384331.1">
    <property type="nucleotide sequence ID" value="NZ_QBUD01000001.1"/>
</dbReference>
<name>A0A2T6KPW1_9RHOB</name>
<gene>
    <name evidence="1" type="ORF">C8N45_101162</name>
</gene>
<dbReference type="EMBL" id="QBUD01000001">
    <property type="protein sequence ID" value="PUB18578.1"/>
    <property type="molecule type" value="Genomic_DNA"/>
</dbReference>